<evidence type="ECO:0000256" key="2">
    <source>
        <dbReference type="ARBA" id="ARBA00005336"/>
    </source>
</evidence>
<evidence type="ECO:0000256" key="4">
    <source>
        <dbReference type="ARBA" id="ARBA00022729"/>
    </source>
</evidence>
<evidence type="ECO:0000313" key="12">
    <source>
        <dbReference type="EMBL" id="AXI80541.1"/>
    </source>
</evidence>
<dbReference type="AlphaFoldDB" id="A0A345T3I6"/>
<dbReference type="EMBL" id="CP031264">
    <property type="protein sequence ID" value="AXI80541.1"/>
    <property type="molecule type" value="Genomic_DNA"/>
</dbReference>
<feature type="domain" description="Cellulose binding type IV" evidence="10">
    <location>
        <begin position="845"/>
        <end position="975"/>
    </location>
</feature>
<dbReference type="InterPro" id="IPR008979">
    <property type="entry name" value="Galactose-bd-like_sf"/>
</dbReference>
<dbReference type="InterPro" id="IPR001764">
    <property type="entry name" value="Glyco_hydro_3_N"/>
</dbReference>
<dbReference type="SUPFAM" id="SSF50405">
    <property type="entry name" value="Actin-crosslinking proteins"/>
    <property type="match status" value="1"/>
</dbReference>
<feature type="region of interest" description="Disordered" evidence="9">
    <location>
        <begin position="1"/>
        <end position="30"/>
    </location>
</feature>
<dbReference type="InterPro" id="IPR013783">
    <property type="entry name" value="Ig-like_fold"/>
</dbReference>
<dbReference type="Pfam" id="PF14310">
    <property type="entry name" value="Fn3-like"/>
    <property type="match status" value="1"/>
</dbReference>
<dbReference type="GO" id="GO:0005737">
    <property type="term" value="C:cytoplasm"/>
    <property type="evidence" value="ECO:0007669"/>
    <property type="project" value="UniProtKB-SubCell"/>
</dbReference>
<comment type="function">
    <text evidence="7">Catalyzes the hydrolysis of a non-reducing terminal alpha-L-arabinopyranosidic linkage in ginsenoside Rb2 (alpha-L-arabinopyranosyl-(1-&gt;6)-alpha-D-glucopyranosyl) to release alpha-D-glucopyranosyl (Rd). It is not able to hydrolyze alpha-L-arabinofuranosyl-(1-&gt;6)-alpha-D-glucopyranosyl (Rc).</text>
</comment>
<evidence type="ECO:0000259" key="11">
    <source>
        <dbReference type="SMART" id="SM01217"/>
    </source>
</evidence>
<reference evidence="13" key="1">
    <citation type="submission" date="2018-07" db="EMBL/GenBank/DDBJ databases">
        <title>Streptacidiphilus bronchialis DSM 106435 chromosome.</title>
        <authorList>
            <person name="Batra D."/>
            <person name="Gulvik C.A."/>
        </authorList>
    </citation>
    <scope>NUCLEOTIDE SEQUENCE [LARGE SCALE GENOMIC DNA]</scope>
    <source>
        <strain evidence="13">DSM 106435</strain>
    </source>
</reference>
<name>A0A345T3I6_9ACTN</name>
<dbReference type="SUPFAM" id="SSF52279">
    <property type="entry name" value="Beta-D-glucan exohydrolase, C-terminal domain"/>
    <property type="match status" value="1"/>
</dbReference>
<organism evidence="12 13">
    <name type="scientific">Peterkaempfera bronchialis</name>
    <dbReference type="NCBI Taxonomy" id="2126346"/>
    <lineage>
        <taxon>Bacteria</taxon>
        <taxon>Bacillati</taxon>
        <taxon>Actinomycetota</taxon>
        <taxon>Actinomycetes</taxon>
        <taxon>Kitasatosporales</taxon>
        <taxon>Streptomycetaceae</taxon>
        <taxon>Peterkaempfera</taxon>
    </lineage>
</organism>
<dbReference type="Gene3D" id="3.20.20.300">
    <property type="entry name" value="Glycoside hydrolase, family 3, N-terminal domain"/>
    <property type="match status" value="1"/>
</dbReference>
<evidence type="ECO:0000313" key="13">
    <source>
        <dbReference type="Proteomes" id="UP000249340"/>
    </source>
</evidence>
<comment type="similarity">
    <text evidence="2">Belongs to the glycosyl hydrolase 3 family.</text>
</comment>
<dbReference type="Gene3D" id="2.60.40.10">
    <property type="entry name" value="Immunoglobulins"/>
    <property type="match status" value="1"/>
</dbReference>
<dbReference type="Gene3D" id="2.60.120.380">
    <property type="match status" value="1"/>
</dbReference>
<feature type="domain" description="Fibronectin type III-like" evidence="11">
    <location>
        <begin position="756"/>
        <end position="826"/>
    </location>
</feature>
<dbReference type="Proteomes" id="UP000249340">
    <property type="component" value="Chromosome"/>
</dbReference>
<dbReference type="PANTHER" id="PTHR42721:SF3">
    <property type="entry name" value="BETA-D-XYLOSIDASE 5-RELATED"/>
    <property type="match status" value="1"/>
</dbReference>
<dbReference type="InterPro" id="IPR017853">
    <property type="entry name" value="GH"/>
</dbReference>
<dbReference type="RefSeq" id="WP_111491492.1">
    <property type="nucleotide sequence ID" value="NZ_CP031264.1"/>
</dbReference>
<dbReference type="InterPro" id="IPR036881">
    <property type="entry name" value="Glyco_hydro_3_C_sf"/>
</dbReference>
<dbReference type="GO" id="GO:0009044">
    <property type="term" value="F:xylan 1,4-beta-xylosidase activity"/>
    <property type="evidence" value="ECO:0007669"/>
    <property type="project" value="InterPro"/>
</dbReference>
<dbReference type="KEGG" id="stri:C7M71_027280"/>
<dbReference type="InterPro" id="IPR005084">
    <property type="entry name" value="CBM6"/>
</dbReference>
<dbReference type="SUPFAM" id="SSF49785">
    <property type="entry name" value="Galactose-binding domain-like"/>
    <property type="match status" value="1"/>
</dbReference>
<keyword evidence="4" id="KW-0732">Signal</keyword>
<evidence type="ECO:0000256" key="9">
    <source>
        <dbReference type="SAM" id="MobiDB-lite"/>
    </source>
</evidence>
<dbReference type="Gene3D" id="2.60.120.260">
    <property type="entry name" value="Galactose-binding domain-like"/>
    <property type="match status" value="1"/>
</dbReference>
<dbReference type="GO" id="GO:0051015">
    <property type="term" value="F:actin filament binding"/>
    <property type="evidence" value="ECO:0007669"/>
    <property type="project" value="InterPro"/>
</dbReference>
<dbReference type="PANTHER" id="PTHR42721">
    <property type="entry name" value="SUGAR HYDROLASE-RELATED"/>
    <property type="match status" value="1"/>
</dbReference>
<dbReference type="GO" id="GO:0031222">
    <property type="term" value="P:arabinan catabolic process"/>
    <property type="evidence" value="ECO:0007669"/>
    <property type="project" value="TreeGrafter"/>
</dbReference>
<evidence type="ECO:0000256" key="6">
    <source>
        <dbReference type="ARBA" id="ARBA00023203"/>
    </source>
</evidence>
<dbReference type="GO" id="GO:0045493">
    <property type="term" value="P:xylan catabolic process"/>
    <property type="evidence" value="ECO:0007669"/>
    <property type="project" value="InterPro"/>
</dbReference>
<keyword evidence="5 12" id="KW-0378">Hydrolase</keyword>
<dbReference type="OrthoDB" id="9803863at2"/>
<dbReference type="InterPro" id="IPR002772">
    <property type="entry name" value="Glyco_hydro_3_C"/>
</dbReference>
<dbReference type="InterPro" id="IPR022768">
    <property type="entry name" value="Fascin-like_dom"/>
</dbReference>
<keyword evidence="3" id="KW-0963">Cytoplasm</keyword>
<dbReference type="GO" id="GO:0030674">
    <property type="term" value="F:protein-macromolecule adaptor activity"/>
    <property type="evidence" value="ECO:0007669"/>
    <property type="project" value="InterPro"/>
</dbReference>
<gene>
    <name evidence="12" type="ORF">C7M71_027280</name>
</gene>
<dbReference type="Pfam" id="PF01915">
    <property type="entry name" value="Glyco_hydro_3_C"/>
    <property type="match status" value="1"/>
</dbReference>
<evidence type="ECO:0000256" key="3">
    <source>
        <dbReference type="ARBA" id="ARBA00022490"/>
    </source>
</evidence>
<dbReference type="Pfam" id="PF00933">
    <property type="entry name" value="Glyco_hydro_3"/>
    <property type="match status" value="1"/>
</dbReference>
<protein>
    <recommendedName>
        <fullName evidence="8">Exo-alpha-(1-&gt;6)-L-arabinopyranosidase</fullName>
    </recommendedName>
</protein>
<dbReference type="CDD" id="cd23343">
    <property type="entry name" value="beta-trefoil_FSCN_BglX-like"/>
    <property type="match status" value="1"/>
</dbReference>
<dbReference type="Gene3D" id="3.40.50.1700">
    <property type="entry name" value="Glycoside hydrolase family 3 C-terminal domain"/>
    <property type="match status" value="1"/>
</dbReference>
<comment type="subcellular location">
    <subcellularLocation>
        <location evidence="1">Cytoplasm</location>
    </subcellularLocation>
</comment>
<dbReference type="FunFam" id="2.60.40.10:FF:000495">
    <property type="entry name" value="Periplasmic beta-glucosidase"/>
    <property type="match status" value="1"/>
</dbReference>
<dbReference type="PRINTS" id="PR00133">
    <property type="entry name" value="GLHYDRLASE3"/>
</dbReference>
<dbReference type="InterPro" id="IPR006584">
    <property type="entry name" value="Cellulose-bd_IV"/>
</dbReference>
<dbReference type="SMART" id="SM00606">
    <property type="entry name" value="CBD_IV"/>
    <property type="match status" value="1"/>
</dbReference>
<dbReference type="GO" id="GO:0046556">
    <property type="term" value="F:alpha-L-arabinofuranosidase activity"/>
    <property type="evidence" value="ECO:0007669"/>
    <property type="project" value="TreeGrafter"/>
</dbReference>
<sequence>MAAAAAAEHRDAPPADAPPADAPYRDPARPVAERVTDLLGRLTREEKVAMLHQYAPGIPRLGLAPFKTGTEALHGVSWLGEATCFPQAVGLGATWNRDLLRRIGEAVSTEVRAFHRREPPEGRARISLNVWAPVVNPLRHPLWGRNEEGYAEDPLLTAALATAYTRGLRGDHPQYWRTAPTLKHFLAYNNETDRCTTSSDLRPRVLHEYELPCYRGPVEAGAVAAVMPSYNLVNGRPNHVGSHLADHLRAWPNGAGLLVCSDAEAPSNLVAAERYFDDHAESHAAALRAGVDSFTDHGEDPSVTVRRITEALERGLATEAEVDAAVARQLTLRLRLGELDPQLDPYAGIGPEVVDCAAHRELAREAARQSVVLLRNAPRPGGGGPLLPLPPGAKLAVIGPLGDDVLRDWYSGSLPYRTTLLDALRDRLGAASVAYTDGLDRIALRSTSSGGYLTADARGLVSATADAVGAAEEFAVQDWGHGVCTLRAADGRHLTTDGYGVLAATADHPDQWVVQETFRLERGTDGRVRIQHLGSGRWIAVAAGSGALTAYAASRDQAEPFALRTVSAGAERAARLAAEADVALVVAGNDPHLNGRETEDRTDLSLPPHQEEALRAAHAANPATVLLLTSSYPYAVDWAERTLPAVLWSAHGGQEGGRALAEVLLGDHSPAGRLPQTWYRAGQRLPDLLDYDIIGSRATYLYLDEEPLHPFGHGLSYTSFGYGEARVDRAELPADPEARITVTVRVENTGDRAGDEVVQLYSRAVDSRVPTPLRRLQDFARITLRPGEAREVALTVPVRALGHWEVAHDRWTTDPGDYELLVGASSADLRSRARITLTGPAPLPRPALGTAVPARDFDDCAAVRLVDRTRERGEAVESGGGAPGVLVFRDCDLGSGAAGVTLAVSRTAPGAAAVEVHLGTPVPGAAPAAVVSVPSTGGRYAWTEVSAAAAVPGGVRDVHLVLRGALRLAELRFTP</sequence>
<dbReference type="SUPFAM" id="SSF51445">
    <property type="entry name" value="(Trans)glycosidases"/>
    <property type="match status" value="1"/>
</dbReference>
<accession>A0A345T3I6</accession>
<dbReference type="Pfam" id="PF03422">
    <property type="entry name" value="CBM_6"/>
    <property type="match status" value="1"/>
</dbReference>
<proteinExistence type="inferred from homology"/>
<evidence type="ECO:0000256" key="1">
    <source>
        <dbReference type="ARBA" id="ARBA00004496"/>
    </source>
</evidence>
<keyword evidence="6" id="KW-0009">Actin-binding</keyword>
<dbReference type="InterPro" id="IPR036962">
    <property type="entry name" value="Glyco_hydro_3_N_sf"/>
</dbReference>
<keyword evidence="13" id="KW-1185">Reference proteome</keyword>
<dbReference type="CDD" id="cd04084">
    <property type="entry name" value="CBM6_xylanase-like"/>
    <property type="match status" value="1"/>
</dbReference>
<dbReference type="InterPro" id="IPR026891">
    <property type="entry name" value="Fn3-like"/>
</dbReference>
<evidence type="ECO:0000256" key="8">
    <source>
        <dbReference type="ARBA" id="ARBA00074219"/>
    </source>
</evidence>
<evidence type="ECO:0000256" key="7">
    <source>
        <dbReference type="ARBA" id="ARBA00058905"/>
    </source>
</evidence>
<dbReference type="Pfam" id="PF06268">
    <property type="entry name" value="Fascin"/>
    <property type="match status" value="1"/>
</dbReference>
<dbReference type="GO" id="GO:0008422">
    <property type="term" value="F:beta-glucosidase activity"/>
    <property type="evidence" value="ECO:0007669"/>
    <property type="project" value="UniProtKB-ARBA"/>
</dbReference>
<evidence type="ECO:0000259" key="10">
    <source>
        <dbReference type="SMART" id="SM00606"/>
    </source>
</evidence>
<evidence type="ECO:0000256" key="5">
    <source>
        <dbReference type="ARBA" id="ARBA00022801"/>
    </source>
</evidence>
<dbReference type="SMART" id="SM01217">
    <property type="entry name" value="Fn3_like"/>
    <property type="match status" value="1"/>
</dbReference>
<dbReference type="GO" id="GO:0030246">
    <property type="term" value="F:carbohydrate binding"/>
    <property type="evidence" value="ECO:0007669"/>
    <property type="project" value="InterPro"/>
</dbReference>
<dbReference type="InterPro" id="IPR008999">
    <property type="entry name" value="Actin-crosslinking"/>
</dbReference>
<dbReference type="InterPro" id="IPR044993">
    <property type="entry name" value="BXL"/>
</dbReference>